<evidence type="ECO:0000256" key="1">
    <source>
        <dbReference type="SAM" id="MobiDB-lite"/>
    </source>
</evidence>
<dbReference type="OrthoDB" id="1937743at2759"/>
<keyword evidence="3" id="KW-1185">Reference proteome</keyword>
<dbReference type="PANTHER" id="PTHR35510:SF1">
    <property type="entry name" value="DBH-LIKE MONOOXYGENASE"/>
    <property type="match status" value="1"/>
</dbReference>
<feature type="region of interest" description="Disordered" evidence="1">
    <location>
        <begin position="1"/>
        <end position="21"/>
    </location>
</feature>
<reference evidence="2" key="1">
    <citation type="submission" date="2020-02" db="EMBL/GenBank/DDBJ databases">
        <authorList>
            <person name="Scholz U."/>
            <person name="Mascher M."/>
            <person name="Fiebig A."/>
        </authorList>
    </citation>
    <scope>NUCLEOTIDE SEQUENCE</scope>
</reference>
<organism evidence="2 3">
    <name type="scientific">Spirodela intermedia</name>
    <name type="common">Intermediate duckweed</name>
    <dbReference type="NCBI Taxonomy" id="51605"/>
    <lineage>
        <taxon>Eukaryota</taxon>
        <taxon>Viridiplantae</taxon>
        <taxon>Streptophyta</taxon>
        <taxon>Embryophyta</taxon>
        <taxon>Tracheophyta</taxon>
        <taxon>Spermatophyta</taxon>
        <taxon>Magnoliopsida</taxon>
        <taxon>Liliopsida</taxon>
        <taxon>Araceae</taxon>
        <taxon>Lemnoideae</taxon>
        <taxon>Spirodela</taxon>
    </lineage>
</organism>
<dbReference type="EMBL" id="LR746279">
    <property type="protein sequence ID" value="CAA7409271.1"/>
    <property type="molecule type" value="Genomic_DNA"/>
</dbReference>
<dbReference type="AlphaFoldDB" id="A0A7I8LGW9"/>
<dbReference type="PANTHER" id="PTHR35510">
    <property type="entry name" value="DBH-LIKE MONOOXYGENASE"/>
    <property type="match status" value="1"/>
</dbReference>
<proteinExistence type="predicted"/>
<evidence type="ECO:0000313" key="3">
    <source>
        <dbReference type="Proteomes" id="UP000663760"/>
    </source>
</evidence>
<evidence type="ECO:0000313" key="2">
    <source>
        <dbReference type="EMBL" id="CAA7409271.1"/>
    </source>
</evidence>
<accession>A0A7I8LGW9</accession>
<protein>
    <submittedName>
        <fullName evidence="2">Uncharacterized protein</fullName>
    </submittedName>
</protein>
<gene>
    <name evidence="2" type="ORF">SI8410_16019949</name>
</gene>
<name>A0A7I8LGW9_SPIIN</name>
<dbReference type="Proteomes" id="UP000663760">
    <property type="component" value="Chromosome 16"/>
</dbReference>
<sequence>MECVPATAKRKASPPEDMIDDFPFFSPSPAMKIRRLDAELTRNLQEEATVAAVACGQPSVEEKPPRVQQNPAVVLAGVGPSFKLDESRAIVLYKPVDRPIFDYPPSLNALLRVGPDLISGLKAGTGEEGEPSTDDREAAAFGCSLALVPWAPPRPSSRANAPSSPPFTVSGAALGEQEAMDVEEDGDGRPYAAAAAATGLSEGFRHWNQHCLPPQLSPGASTPAVMWTWG</sequence>